<name>A0ABQ8UZC7_9AGAR</name>
<accession>A0ABQ8UZC7</accession>
<proteinExistence type="predicted"/>
<evidence type="ECO:0000313" key="1">
    <source>
        <dbReference type="EMBL" id="KAJ4466808.1"/>
    </source>
</evidence>
<organism evidence="1 2">
    <name type="scientific">Lentinula lateritia</name>
    <dbReference type="NCBI Taxonomy" id="40482"/>
    <lineage>
        <taxon>Eukaryota</taxon>
        <taxon>Fungi</taxon>
        <taxon>Dikarya</taxon>
        <taxon>Basidiomycota</taxon>
        <taxon>Agaricomycotina</taxon>
        <taxon>Agaricomycetes</taxon>
        <taxon>Agaricomycetidae</taxon>
        <taxon>Agaricales</taxon>
        <taxon>Marasmiineae</taxon>
        <taxon>Omphalotaceae</taxon>
        <taxon>Lentinula</taxon>
    </lineage>
</organism>
<evidence type="ECO:0000313" key="2">
    <source>
        <dbReference type="Proteomes" id="UP001150217"/>
    </source>
</evidence>
<keyword evidence="2" id="KW-1185">Reference proteome</keyword>
<dbReference type="Proteomes" id="UP001150217">
    <property type="component" value="Unassembled WGS sequence"/>
</dbReference>
<dbReference type="EMBL" id="JANVFT010000112">
    <property type="protein sequence ID" value="KAJ4466808.1"/>
    <property type="molecule type" value="Genomic_DNA"/>
</dbReference>
<gene>
    <name evidence="1" type="ORF">C8R41DRAFT_871546</name>
</gene>
<reference evidence="1" key="1">
    <citation type="submission" date="2022-08" db="EMBL/GenBank/DDBJ databases">
        <title>A Global Phylogenomic Analysis of the Shiitake Genus Lentinula.</title>
        <authorList>
            <consortium name="DOE Joint Genome Institute"/>
            <person name="Sierra-Patev S."/>
            <person name="Min B."/>
            <person name="Naranjo-Ortiz M."/>
            <person name="Looney B."/>
            <person name="Konkel Z."/>
            <person name="Slot J.C."/>
            <person name="Sakamoto Y."/>
            <person name="Steenwyk J.L."/>
            <person name="Rokas A."/>
            <person name="Carro J."/>
            <person name="Camarero S."/>
            <person name="Ferreira P."/>
            <person name="Molpeceres G."/>
            <person name="Ruiz-Duenas F.J."/>
            <person name="Serrano A."/>
            <person name="Henrissat B."/>
            <person name="Drula E."/>
            <person name="Hughes K.W."/>
            <person name="Mata J.L."/>
            <person name="Ishikawa N.K."/>
            <person name="Vargas-Isla R."/>
            <person name="Ushijima S."/>
            <person name="Smith C.A."/>
            <person name="Ahrendt S."/>
            <person name="Andreopoulos W."/>
            <person name="He G."/>
            <person name="Labutti K."/>
            <person name="Lipzen A."/>
            <person name="Ng V."/>
            <person name="Riley R."/>
            <person name="Sandor L."/>
            <person name="Barry K."/>
            <person name="Martinez A.T."/>
            <person name="Xiao Y."/>
            <person name="Gibbons J.G."/>
            <person name="Terashima K."/>
            <person name="Grigoriev I.V."/>
            <person name="Hibbett D.S."/>
        </authorList>
    </citation>
    <scope>NUCLEOTIDE SEQUENCE</scope>
    <source>
        <strain evidence="1">RHP3577 ss4</strain>
    </source>
</reference>
<comment type="caution">
    <text evidence="1">The sequence shown here is derived from an EMBL/GenBank/DDBJ whole genome shotgun (WGS) entry which is preliminary data.</text>
</comment>
<protein>
    <submittedName>
        <fullName evidence="1">Uncharacterized protein</fullName>
    </submittedName>
</protein>
<sequence>MSNWTCGLGVFRRKPLLGNIDNTNTCGIVRRILMGRNKELYNKASGSRELLEGLYQEDLLLRMDRLHLRYYEKIKAYRRRPLEFSAINGCSEGGRHRASVLITMRPFEKWGFLPKWCGIHAASLALRRMTEDATRHGNKYQDRSFSMALPATVNDLLNCEGFEEVRESNHQLADACKELCHFFLDMWVK</sequence>